<sequence>MSMPVQIVEADSFLFLLSSMTMFSMREFIAYIHEANE</sequence>
<name>A0ABR5AP36_BACBA</name>
<accession>A0ABR5AP36</accession>
<evidence type="ECO:0000313" key="2">
    <source>
        <dbReference type="Proteomes" id="UP000031982"/>
    </source>
</evidence>
<keyword evidence="2" id="KW-1185">Reference proteome</keyword>
<organism evidence="1 2">
    <name type="scientific">Bacillus badius</name>
    <dbReference type="NCBI Taxonomy" id="1455"/>
    <lineage>
        <taxon>Bacteria</taxon>
        <taxon>Bacillati</taxon>
        <taxon>Bacillota</taxon>
        <taxon>Bacilli</taxon>
        <taxon>Bacillales</taxon>
        <taxon>Bacillaceae</taxon>
        <taxon>Pseudobacillus</taxon>
    </lineage>
</organism>
<protein>
    <submittedName>
        <fullName evidence="1">Uncharacterized protein</fullName>
    </submittedName>
</protein>
<proteinExistence type="predicted"/>
<gene>
    <name evidence="1" type="ORF">SD77_3018</name>
</gene>
<comment type="caution">
    <text evidence="1">The sequence shown here is derived from an EMBL/GenBank/DDBJ whole genome shotgun (WGS) entry which is preliminary data.</text>
</comment>
<dbReference type="Proteomes" id="UP000031982">
    <property type="component" value="Unassembled WGS sequence"/>
</dbReference>
<dbReference type="EMBL" id="JXLP01000028">
    <property type="protein sequence ID" value="KIL73741.1"/>
    <property type="molecule type" value="Genomic_DNA"/>
</dbReference>
<evidence type="ECO:0000313" key="1">
    <source>
        <dbReference type="EMBL" id="KIL73741.1"/>
    </source>
</evidence>
<reference evidence="1 2" key="1">
    <citation type="submission" date="2015-01" db="EMBL/GenBank/DDBJ databases">
        <title>Genome Assembly of Bacillus badius MTCC 1458.</title>
        <authorList>
            <person name="Verma A."/>
            <person name="Khatri I."/>
            <person name="Mual P."/>
            <person name="Subramanian S."/>
            <person name="Krishnamurthi S."/>
        </authorList>
    </citation>
    <scope>NUCLEOTIDE SEQUENCE [LARGE SCALE GENOMIC DNA]</scope>
    <source>
        <strain evidence="1 2">MTCC 1458</strain>
    </source>
</reference>